<dbReference type="Pfam" id="PF12833">
    <property type="entry name" value="HTH_18"/>
    <property type="match status" value="1"/>
</dbReference>
<name>A0A7L4WCP5_9LACT</name>
<evidence type="ECO:0000313" key="6">
    <source>
        <dbReference type="Proteomes" id="UP000516280"/>
    </source>
</evidence>
<dbReference type="PROSITE" id="PS01124">
    <property type="entry name" value="HTH_ARAC_FAMILY_2"/>
    <property type="match status" value="1"/>
</dbReference>
<dbReference type="PANTHER" id="PTHR43280">
    <property type="entry name" value="ARAC-FAMILY TRANSCRIPTIONAL REGULATOR"/>
    <property type="match status" value="1"/>
</dbReference>
<dbReference type="SMART" id="SM00342">
    <property type="entry name" value="HTH_ARAC"/>
    <property type="match status" value="1"/>
</dbReference>
<keyword evidence="1" id="KW-0805">Transcription regulation</keyword>
<dbReference type="EMBL" id="CP017195">
    <property type="protein sequence ID" value="QDJ27684.1"/>
    <property type="molecule type" value="Genomic_DNA"/>
</dbReference>
<evidence type="ECO:0000256" key="1">
    <source>
        <dbReference type="ARBA" id="ARBA00023015"/>
    </source>
</evidence>
<dbReference type="KEGG" id="lpaa:BHS01_03635"/>
<dbReference type="InterPro" id="IPR018060">
    <property type="entry name" value="HTH_AraC"/>
</dbReference>
<keyword evidence="3" id="KW-0804">Transcription</keyword>
<evidence type="ECO:0000256" key="2">
    <source>
        <dbReference type="ARBA" id="ARBA00023125"/>
    </source>
</evidence>
<keyword evidence="2" id="KW-0238">DNA-binding</keyword>
<dbReference type="AlphaFoldDB" id="A0A7L4WCP5"/>
<evidence type="ECO:0000256" key="3">
    <source>
        <dbReference type="ARBA" id="ARBA00023163"/>
    </source>
</evidence>
<feature type="domain" description="HTH araC/xylS-type" evidence="4">
    <location>
        <begin position="262"/>
        <end position="360"/>
    </location>
</feature>
<organism evidence="5 6">
    <name type="scientific">Pseudolactococcus paracarnosus</name>
    <dbReference type="NCBI Taxonomy" id="2749962"/>
    <lineage>
        <taxon>Bacteria</taxon>
        <taxon>Bacillati</taxon>
        <taxon>Bacillota</taxon>
        <taxon>Bacilli</taxon>
        <taxon>Lactobacillales</taxon>
        <taxon>Streptococcaceae</taxon>
        <taxon>Pseudolactococcus</taxon>
    </lineage>
</organism>
<sequence>METTITLVSKILSYPLALFKNEDCIFESKIDDAYSLKSLMRHVGREAKVDTISVKSFRGFLFFSIKAPHTTTDYTLITVLREKKIKTWSDDDWKTFYRLMQTAAYLMSIEQHFPIQVINDETEVANQPTLSNNTFVKQDINTDFQDNYQLELNLVALLKKGNFQAINPLLKKLVSINQSKLSDNPITNKKYKLVAFLTILTRTSIKQGCSANLAYRLSDSLIQDLDNLITEQDFTLFTDHLLIEFSNLNRNIPNTYTSELVNSAIVFIHANIYEKLSNHEIADCLSVHPAYISSLFKKTTGISLHHYIIKEKIFEAQYLLTNTDFTFSIISELLHFTNQSHFCKLFKSYTSYTPKEFRLWF</sequence>
<protein>
    <recommendedName>
        <fullName evidence="4">HTH araC/xylS-type domain-containing protein</fullName>
    </recommendedName>
</protein>
<dbReference type="Gene3D" id="1.10.10.60">
    <property type="entry name" value="Homeodomain-like"/>
    <property type="match status" value="2"/>
</dbReference>
<accession>A0A7L4WCP5</accession>
<gene>
    <name evidence="5" type="ORF">BHS01_03635</name>
</gene>
<dbReference type="GO" id="GO:0043565">
    <property type="term" value="F:sequence-specific DNA binding"/>
    <property type="evidence" value="ECO:0007669"/>
    <property type="project" value="InterPro"/>
</dbReference>
<dbReference type="PANTHER" id="PTHR43280:SF26">
    <property type="entry name" value="ARAC-FAMILY TRANSCRIPTIONAL REGULATOR"/>
    <property type="match status" value="1"/>
</dbReference>
<evidence type="ECO:0000313" key="5">
    <source>
        <dbReference type="EMBL" id="QDJ27684.1"/>
    </source>
</evidence>
<dbReference type="SUPFAM" id="SSF46689">
    <property type="entry name" value="Homeodomain-like"/>
    <property type="match status" value="2"/>
</dbReference>
<dbReference type="GO" id="GO:0003700">
    <property type="term" value="F:DNA-binding transcription factor activity"/>
    <property type="evidence" value="ECO:0007669"/>
    <property type="project" value="InterPro"/>
</dbReference>
<dbReference type="Proteomes" id="UP000516280">
    <property type="component" value="Chromosome"/>
</dbReference>
<reference evidence="5 6" key="1">
    <citation type="submission" date="2016-09" db="EMBL/GenBank/DDBJ databases">
        <title>Lactic acid bacteria from MAP meat Genome sequencing and assembly.</title>
        <authorList>
            <person name="Behr J."/>
            <person name="Hilgarth M."/>
            <person name="Vogel R.F."/>
        </authorList>
    </citation>
    <scope>NUCLEOTIDE SEQUENCE [LARGE SCALE GENOMIC DNA]</scope>
    <source>
        <strain evidence="5 6">TMW21615</strain>
    </source>
</reference>
<evidence type="ECO:0000259" key="4">
    <source>
        <dbReference type="PROSITE" id="PS01124"/>
    </source>
</evidence>
<dbReference type="InterPro" id="IPR009057">
    <property type="entry name" value="Homeodomain-like_sf"/>
</dbReference>
<proteinExistence type="predicted"/>